<proteinExistence type="predicted"/>
<evidence type="ECO:0000256" key="1">
    <source>
        <dbReference type="ARBA" id="ARBA00022574"/>
    </source>
</evidence>
<evidence type="ECO:0000313" key="5">
    <source>
        <dbReference type="Proteomes" id="UP001281761"/>
    </source>
</evidence>
<dbReference type="PANTHER" id="PTHR10971">
    <property type="entry name" value="MRNA EXPORT FACTOR AND BUB3"/>
    <property type="match status" value="1"/>
</dbReference>
<reference evidence="4 5" key="1">
    <citation type="journal article" date="2022" name="bioRxiv">
        <title>Genomics of Preaxostyla Flagellates Illuminates Evolutionary Transitions and the Path Towards Mitochondrial Loss.</title>
        <authorList>
            <person name="Novak L.V.F."/>
            <person name="Treitli S.C."/>
            <person name="Pyrih J."/>
            <person name="Halakuc P."/>
            <person name="Pipaliya S.V."/>
            <person name="Vacek V."/>
            <person name="Brzon O."/>
            <person name="Soukal P."/>
            <person name="Eme L."/>
            <person name="Dacks J.B."/>
            <person name="Karnkowska A."/>
            <person name="Elias M."/>
            <person name="Hampl V."/>
        </authorList>
    </citation>
    <scope>NUCLEOTIDE SEQUENCE [LARGE SCALE GENOMIC DNA]</scope>
    <source>
        <strain evidence="4">NAU3</strain>
        <tissue evidence="4">Gut</tissue>
    </source>
</reference>
<dbReference type="PROSITE" id="PS50294">
    <property type="entry name" value="WD_REPEATS_REGION"/>
    <property type="match status" value="1"/>
</dbReference>
<protein>
    <submittedName>
        <fullName evidence="4">Mitotic checkpoint protein BUB3.1</fullName>
    </submittedName>
</protein>
<comment type="caution">
    <text evidence="4">The sequence shown here is derived from an EMBL/GenBank/DDBJ whole genome shotgun (WGS) entry which is preliminary data.</text>
</comment>
<evidence type="ECO:0000256" key="2">
    <source>
        <dbReference type="ARBA" id="ARBA00022737"/>
    </source>
</evidence>
<organism evidence="4 5">
    <name type="scientific">Blattamonas nauphoetae</name>
    <dbReference type="NCBI Taxonomy" id="2049346"/>
    <lineage>
        <taxon>Eukaryota</taxon>
        <taxon>Metamonada</taxon>
        <taxon>Preaxostyla</taxon>
        <taxon>Oxymonadida</taxon>
        <taxon>Blattamonas</taxon>
    </lineage>
</organism>
<keyword evidence="5" id="KW-1185">Reference proteome</keyword>
<dbReference type="SUPFAM" id="SSF50978">
    <property type="entry name" value="WD40 repeat-like"/>
    <property type="match status" value="1"/>
</dbReference>
<dbReference type="InterPro" id="IPR001680">
    <property type="entry name" value="WD40_rpt"/>
</dbReference>
<dbReference type="EMBL" id="JARBJD010000162">
    <property type="protein sequence ID" value="KAK2949093.1"/>
    <property type="molecule type" value="Genomic_DNA"/>
</dbReference>
<dbReference type="InterPro" id="IPR015943">
    <property type="entry name" value="WD40/YVTN_repeat-like_dom_sf"/>
</dbReference>
<accession>A0ABQ9X9E6</accession>
<dbReference type="Gene3D" id="2.130.10.10">
    <property type="entry name" value="YVTN repeat-like/Quinoprotein amine dehydrogenase"/>
    <property type="match status" value="1"/>
</dbReference>
<dbReference type="Pfam" id="PF00400">
    <property type="entry name" value="WD40"/>
    <property type="match status" value="2"/>
</dbReference>
<dbReference type="PROSITE" id="PS50082">
    <property type="entry name" value="WD_REPEATS_2"/>
    <property type="match status" value="1"/>
</dbReference>
<gene>
    <name evidence="4" type="ORF">BLNAU_15934</name>
</gene>
<keyword evidence="1 3" id="KW-0853">WD repeat</keyword>
<dbReference type="Proteomes" id="UP001281761">
    <property type="component" value="Unassembled WGS sequence"/>
</dbReference>
<evidence type="ECO:0000313" key="4">
    <source>
        <dbReference type="EMBL" id="KAK2949093.1"/>
    </source>
</evidence>
<keyword evidence="2" id="KW-0677">Repeat</keyword>
<dbReference type="SMART" id="SM00320">
    <property type="entry name" value="WD40"/>
    <property type="match status" value="4"/>
</dbReference>
<sequence>MANGPQPPLFQIKHESPIFSATFVNNSNVVTVGADTYVKQTDLQTNQATKIGSHLLPIRTAKYNPEYQSVATASWDHTVRFWTPNGNGQPVMSIMLPERVYGMDTVSYLLAVCIANNPVTVYDLRNPSTPLRQFQPLDPMSQQVVIYPSGHGIVSGAVGGRVTVSMFNDQPVKSYSFRTQRNQNTKKIHELCDIAMSPDGLICTAGGDKTYSIWDTIESDICGSSVSFSRPVTNVSFSPDRKFLAAAIGNIWERGPPSQKDAATPPQLCLHELNEYWLTKRKK</sequence>
<dbReference type="InterPro" id="IPR036322">
    <property type="entry name" value="WD40_repeat_dom_sf"/>
</dbReference>
<name>A0ABQ9X9E6_9EUKA</name>
<evidence type="ECO:0000256" key="3">
    <source>
        <dbReference type="PROSITE-ProRule" id="PRU00221"/>
    </source>
</evidence>
<feature type="repeat" description="WD" evidence="3">
    <location>
        <begin position="51"/>
        <end position="82"/>
    </location>
</feature>